<proteinExistence type="predicted"/>
<evidence type="ECO:0000313" key="1">
    <source>
        <dbReference type="EMBL" id="MBW4561713.1"/>
    </source>
</evidence>
<reference evidence="1" key="2">
    <citation type="journal article" date="2022" name="Microbiol. Resour. Announc.">
        <title>Metagenome Sequencing to Explore Phylogenomics of Terrestrial Cyanobacteria.</title>
        <authorList>
            <person name="Ward R.D."/>
            <person name="Stajich J.E."/>
            <person name="Johansen J.R."/>
            <person name="Huntemann M."/>
            <person name="Clum A."/>
            <person name="Foster B."/>
            <person name="Foster B."/>
            <person name="Roux S."/>
            <person name="Palaniappan K."/>
            <person name="Varghese N."/>
            <person name="Mukherjee S."/>
            <person name="Reddy T.B.K."/>
            <person name="Daum C."/>
            <person name="Copeland A."/>
            <person name="Chen I.A."/>
            <person name="Ivanova N.N."/>
            <person name="Kyrpides N.C."/>
            <person name="Shapiro N."/>
            <person name="Eloe-Fadrosh E.A."/>
            <person name="Pietrasiak N."/>
        </authorList>
    </citation>
    <scope>NUCLEOTIDE SEQUENCE</scope>
    <source>
        <strain evidence="1">JT2-VF2</strain>
    </source>
</reference>
<sequence>MHLVSAAIAFSTLYLVEKCIDAASACRQQSMCEAHLQDGTKLGSD</sequence>
<dbReference type="Proteomes" id="UP000715781">
    <property type="component" value="Unassembled WGS sequence"/>
</dbReference>
<gene>
    <name evidence="1" type="ORF">KME32_11265</name>
</gene>
<accession>A0A951PY81</accession>
<organism evidence="1 2">
    <name type="scientific">Mojavia pulchra JT2-VF2</name>
    <dbReference type="NCBI Taxonomy" id="287848"/>
    <lineage>
        <taxon>Bacteria</taxon>
        <taxon>Bacillati</taxon>
        <taxon>Cyanobacteriota</taxon>
        <taxon>Cyanophyceae</taxon>
        <taxon>Nostocales</taxon>
        <taxon>Nostocaceae</taxon>
    </lineage>
</organism>
<dbReference type="AlphaFoldDB" id="A0A951PY81"/>
<evidence type="ECO:0000313" key="2">
    <source>
        <dbReference type="Proteomes" id="UP000715781"/>
    </source>
</evidence>
<comment type="caution">
    <text evidence="1">The sequence shown here is derived from an EMBL/GenBank/DDBJ whole genome shotgun (WGS) entry which is preliminary data.</text>
</comment>
<dbReference type="EMBL" id="JAHHHN010000005">
    <property type="protein sequence ID" value="MBW4561713.1"/>
    <property type="molecule type" value="Genomic_DNA"/>
</dbReference>
<protein>
    <submittedName>
        <fullName evidence="1">Uncharacterized protein</fullName>
    </submittedName>
</protein>
<name>A0A951PY81_9NOST</name>
<reference evidence="1" key="1">
    <citation type="submission" date="2021-05" db="EMBL/GenBank/DDBJ databases">
        <authorList>
            <person name="Pietrasiak N."/>
            <person name="Ward R."/>
            <person name="Stajich J.E."/>
            <person name="Kurbessoian T."/>
        </authorList>
    </citation>
    <scope>NUCLEOTIDE SEQUENCE</scope>
    <source>
        <strain evidence="1">JT2-VF2</strain>
    </source>
</reference>